<evidence type="ECO:0000313" key="2">
    <source>
        <dbReference type="Proteomes" id="UP000627715"/>
    </source>
</evidence>
<dbReference type="SUPFAM" id="SSF89550">
    <property type="entry name" value="PHP domain-like"/>
    <property type="match status" value="1"/>
</dbReference>
<protein>
    <submittedName>
        <fullName evidence="1">Uncharacterized protein</fullName>
    </submittedName>
</protein>
<dbReference type="InterPro" id="IPR052018">
    <property type="entry name" value="PHP_domain"/>
</dbReference>
<dbReference type="EMBL" id="BMIY01000004">
    <property type="protein sequence ID" value="GGG55294.1"/>
    <property type="molecule type" value="Genomic_DNA"/>
</dbReference>
<dbReference type="AlphaFoldDB" id="A0A917GRK9"/>
<gene>
    <name evidence="1" type="ORF">GCM10011403_10490</name>
</gene>
<dbReference type="Gene3D" id="3.20.20.140">
    <property type="entry name" value="Metal-dependent hydrolases"/>
    <property type="match status" value="1"/>
</dbReference>
<dbReference type="GO" id="GO:0004534">
    <property type="term" value="F:5'-3' RNA exonuclease activity"/>
    <property type="evidence" value="ECO:0007669"/>
    <property type="project" value="TreeGrafter"/>
</dbReference>
<dbReference type="PANTHER" id="PTHR42924">
    <property type="entry name" value="EXONUCLEASE"/>
    <property type="match status" value="1"/>
</dbReference>
<name>A0A917GRK9_9GAMM</name>
<keyword evidence="2" id="KW-1185">Reference proteome</keyword>
<accession>A0A917GRK9</accession>
<comment type="caution">
    <text evidence="1">The sequence shown here is derived from an EMBL/GenBank/DDBJ whole genome shotgun (WGS) entry which is preliminary data.</text>
</comment>
<reference evidence="1" key="2">
    <citation type="submission" date="2020-09" db="EMBL/GenBank/DDBJ databases">
        <authorList>
            <person name="Sun Q."/>
            <person name="Zhou Y."/>
        </authorList>
    </citation>
    <scope>NUCLEOTIDE SEQUENCE</scope>
    <source>
        <strain evidence="1">CGMCC 1.15425</strain>
    </source>
</reference>
<sequence>MTGLGAYLDTLPCDAISRSHVADFLVNQGHSKNKQHAFNKLIGRKGKAYVAAGWCEFADAIATIHEAGGIASLAHPDRYPLSRPRFRRMVEDYCEAGGDAIEVSYSNLNPGSLGHLAELCEKHELWATAGSDFHSPDHHWMDLGKIRMMPAACRHSAIWHHPAWQQHIGKLPAIVSAGGSEGSAISDA</sequence>
<evidence type="ECO:0000313" key="1">
    <source>
        <dbReference type="EMBL" id="GGG55294.1"/>
    </source>
</evidence>
<reference evidence="1" key="1">
    <citation type="journal article" date="2014" name="Int. J. Syst. Evol. Microbiol.">
        <title>Complete genome sequence of Corynebacterium casei LMG S-19264T (=DSM 44701T), isolated from a smear-ripened cheese.</title>
        <authorList>
            <consortium name="US DOE Joint Genome Institute (JGI-PGF)"/>
            <person name="Walter F."/>
            <person name="Albersmeier A."/>
            <person name="Kalinowski J."/>
            <person name="Ruckert C."/>
        </authorList>
    </citation>
    <scope>NUCLEOTIDE SEQUENCE</scope>
    <source>
        <strain evidence="1">CGMCC 1.15425</strain>
    </source>
</reference>
<dbReference type="Proteomes" id="UP000627715">
    <property type="component" value="Unassembled WGS sequence"/>
</dbReference>
<organism evidence="1 2">
    <name type="scientific">Pseudohongiella nitratireducens</name>
    <dbReference type="NCBI Taxonomy" id="1768907"/>
    <lineage>
        <taxon>Bacteria</taxon>
        <taxon>Pseudomonadati</taxon>
        <taxon>Pseudomonadota</taxon>
        <taxon>Gammaproteobacteria</taxon>
        <taxon>Pseudomonadales</taxon>
        <taxon>Pseudohongiellaceae</taxon>
        <taxon>Pseudohongiella</taxon>
    </lineage>
</organism>
<proteinExistence type="predicted"/>
<dbReference type="PANTHER" id="PTHR42924:SF3">
    <property type="entry name" value="POLYMERASE_HISTIDINOL PHOSPHATASE N-TERMINAL DOMAIN-CONTAINING PROTEIN"/>
    <property type="match status" value="1"/>
</dbReference>
<dbReference type="GO" id="GO:0035312">
    <property type="term" value="F:5'-3' DNA exonuclease activity"/>
    <property type="evidence" value="ECO:0007669"/>
    <property type="project" value="TreeGrafter"/>
</dbReference>
<dbReference type="InterPro" id="IPR016195">
    <property type="entry name" value="Pol/histidinol_Pase-like"/>
</dbReference>